<gene>
    <name evidence="1" type="ORF">ASZ90_004925</name>
</gene>
<dbReference type="AlphaFoldDB" id="A0A0W8FWN2"/>
<evidence type="ECO:0000313" key="1">
    <source>
        <dbReference type="EMBL" id="KUG25252.1"/>
    </source>
</evidence>
<accession>A0A0W8FWN2</accession>
<dbReference type="EMBL" id="LNQE01000734">
    <property type="protein sequence ID" value="KUG25252.1"/>
    <property type="molecule type" value="Genomic_DNA"/>
</dbReference>
<protein>
    <submittedName>
        <fullName evidence="1">Uncharacterized protein</fullName>
    </submittedName>
</protein>
<sequence>MGQNNYKLQAEEFIIKVDEFSNKRIKNAEDLARLSELFFKEDKFDMLNDLAFSAKYAQGLIKIIRDRSNNFEDDYFEKIRSEYTAAIKKIRKILDEIIGSSSSFLKGIFSDKYLSMTHESLNNLNQLIDDLSWVKLYLNDQKR</sequence>
<comment type="caution">
    <text evidence="1">The sequence shown here is derived from an EMBL/GenBank/DDBJ whole genome shotgun (WGS) entry which is preliminary data.</text>
</comment>
<organism evidence="1">
    <name type="scientific">hydrocarbon metagenome</name>
    <dbReference type="NCBI Taxonomy" id="938273"/>
    <lineage>
        <taxon>unclassified sequences</taxon>
        <taxon>metagenomes</taxon>
        <taxon>ecological metagenomes</taxon>
    </lineage>
</organism>
<reference evidence="1" key="1">
    <citation type="journal article" date="2015" name="Proc. Natl. Acad. Sci. U.S.A.">
        <title>Networks of energetic and metabolic interactions define dynamics in microbial communities.</title>
        <authorList>
            <person name="Embree M."/>
            <person name="Liu J.K."/>
            <person name="Al-Bassam M.M."/>
            <person name="Zengler K."/>
        </authorList>
    </citation>
    <scope>NUCLEOTIDE SEQUENCE</scope>
</reference>
<proteinExistence type="predicted"/>
<name>A0A0W8FWN2_9ZZZZ</name>